<evidence type="ECO:0000313" key="1">
    <source>
        <dbReference type="EMBL" id="QZA78701.1"/>
    </source>
</evidence>
<organism evidence="1 2">
    <name type="scientific">Deefgea tanakiae</name>
    <dbReference type="NCBI Taxonomy" id="2865840"/>
    <lineage>
        <taxon>Bacteria</taxon>
        <taxon>Pseudomonadati</taxon>
        <taxon>Pseudomonadota</taxon>
        <taxon>Betaproteobacteria</taxon>
        <taxon>Neisseriales</taxon>
        <taxon>Chitinibacteraceae</taxon>
        <taxon>Deefgea</taxon>
    </lineage>
</organism>
<evidence type="ECO:0000313" key="2">
    <source>
        <dbReference type="Proteomes" id="UP000825679"/>
    </source>
</evidence>
<accession>A0ABX8Z817</accession>
<reference evidence="1 2" key="1">
    <citation type="submission" date="2021-08" db="EMBL/GenBank/DDBJ databases">
        <title>complete genome sequencing of Deefgea sp. D25.</title>
        <authorList>
            <person name="Bae J.-W."/>
            <person name="Gim D.-H."/>
        </authorList>
    </citation>
    <scope>NUCLEOTIDE SEQUENCE [LARGE SCALE GENOMIC DNA]</scope>
    <source>
        <strain evidence="1 2">D25</strain>
    </source>
</reference>
<gene>
    <name evidence="1" type="ORF">K4H28_04625</name>
</gene>
<protein>
    <submittedName>
        <fullName evidence="1">Uncharacterized protein</fullName>
    </submittedName>
</protein>
<dbReference type="RefSeq" id="WP_221007224.1">
    <property type="nucleotide sequence ID" value="NZ_CP081150.1"/>
</dbReference>
<dbReference type="Proteomes" id="UP000825679">
    <property type="component" value="Chromosome"/>
</dbReference>
<dbReference type="EMBL" id="CP081150">
    <property type="protein sequence ID" value="QZA78701.1"/>
    <property type="molecule type" value="Genomic_DNA"/>
</dbReference>
<keyword evidence="2" id="KW-1185">Reference proteome</keyword>
<proteinExistence type="predicted"/>
<sequence length="125" mass="14074">MSKPIYFASSPHYIKRLPDYQTLARTHRLSYVAQAHWNDPKDISNIIPGPCALPAVAGMHMLKSHSDGADYDFVDLEMYLDGPTSDDDEYIDVEIVDENDCDVVARLRSLNLSFSVESFSICDSQ</sequence>
<name>A0ABX8Z817_9NEIS</name>